<keyword evidence="2" id="KW-1185">Reference proteome</keyword>
<feature type="compositionally biased region" description="Polar residues" evidence="1">
    <location>
        <begin position="123"/>
        <end position="133"/>
    </location>
</feature>
<dbReference type="InParanoid" id="A0A6J1WGY0"/>
<feature type="region of interest" description="Disordered" evidence="1">
    <location>
        <begin position="114"/>
        <end position="134"/>
    </location>
</feature>
<name>A0A6J1WGY0_GALME</name>
<evidence type="ECO:0000313" key="2">
    <source>
        <dbReference type="Proteomes" id="UP001652740"/>
    </source>
</evidence>
<reference evidence="3" key="1">
    <citation type="submission" date="2025-08" db="UniProtKB">
        <authorList>
            <consortium name="RefSeq"/>
        </authorList>
    </citation>
    <scope>IDENTIFICATION</scope>
    <source>
        <tissue evidence="3">Whole larvae</tissue>
    </source>
</reference>
<sequence>MDFLDSLDLETTHKKTKRVKSWYLYEQFKSLERNQLDAAQQLKDRSYQERILRRELCERKARRRLYDQFGLCTFEPKTEKSIKSEGTKTSFNQSHDDFFASFCELEDDYLSEATEHDLEDSDNLNQDGSQVGTPNVEEFKSIEDIRNDNSIEESITSVVKNLNIKEGNLADDIKEELESVKRNIAENISMQKGTVKASLQCIENYTKICDDDKTPTDRSQTTMEMPKVKNRREHVRTNDYDNNLFIMWSKLVSFAYQIIQLNHGNCYYDYGSQFLTAVLACDVLRRGINQMCHILQPYVSPIKYATEGSDTFSVGHKTEKRKTSTIVKKLKNMTQRKLQPYRRKENELSLDKKYYSEHCPKYVFAYQSNRNRRASEPWRSKTKFSSSKRDSSFTRRSSTIWPDISREYLTAGCNCSCHTLRDPMINIARYIDSILTDIEDCNHEENCLCN</sequence>
<gene>
    <name evidence="3" type="primary">LOC113513147</name>
</gene>
<organism evidence="2 3">
    <name type="scientific">Galleria mellonella</name>
    <name type="common">Greater wax moth</name>
    <dbReference type="NCBI Taxonomy" id="7137"/>
    <lineage>
        <taxon>Eukaryota</taxon>
        <taxon>Metazoa</taxon>
        <taxon>Ecdysozoa</taxon>
        <taxon>Arthropoda</taxon>
        <taxon>Hexapoda</taxon>
        <taxon>Insecta</taxon>
        <taxon>Pterygota</taxon>
        <taxon>Neoptera</taxon>
        <taxon>Endopterygota</taxon>
        <taxon>Lepidoptera</taxon>
        <taxon>Glossata</taxon>
        <taxon>Ditrysia</taxon>
        <taxon>Pyraloidea</taxon>
        <taxon>Pyralidae</taxon>
        <taxon>Galleriinae</taxon>
        <taxon>Galleria</taxon>
    </lineage>
</organism>
<proteinExistence type="predicted"/>
<dbReference type="KEGG" id="gmw:113513147"/>
<accession>A0A6J1WGY0</accession>
<protein>
    <submittedName>
        <fullName evidence="3">Uncharacterized protein LOC113513147</fullName>
    </submittedName>
</protein>
<dbReference type="RefSeq" id="XP_026752934.2">
    <property type="nucleotide sequence ID" value="XM_026897133.3"/>
</dbReference>
<evidence type="ECO:0000313" key="3">
    <source>
        <dbReference type="RefSeq" id="XP_026752934.2"/>
    </source>
</evidence>
<dbReference type="GeneID" id="113513147"/>
<dbReference type="Proteomes" id="UP001652740">
    <property type="component" value="Unplaced"/>
</dbReference>
<dbReference type="AlphaFoldDB" id="A0A6J1WGY0"/>
<evidence type="ECO:0000256" key="1">
    <source>
        <dbReference type="SAM" id="MobiDB-lite"/>
    </source>
</evidence>